<reference evidence="4 5" key="1">
    <citation type="submission" date="2018-10" db="EMBL/GenBank/DDBJ databases">
        <title>A high-quality apple genome assembly.</title>
        <authorList>
            <person name="Hu J."/>
        </authorList>
    </citation>
    <scope>NUCLEOTIDE SEQUENCE [LARGE SCALE GENOMIC DNA]</scope>
    <source>
        <strain evidence="5">cv. HFTH1</strain>
        <tissue evidence="4">Young leaf</tissue>
    </source>
</reference>
<dbReference type="PANTHER" id="PTHR34558:SF4">
    <property type="entry name" value="TRANSMEMBRANE PROTEIN"/>
    <property type="match status" value="1"/>
</dbReference>
<proteinExistence type="predicted"/>
<dbReference type="Proteomes" id="UP000290289">
    <property type="component" value="Chromosome 9"/>
</dbReference>
<organism evidence="4 5">
    <name type="scientific">Malus domestica</name>
    <name type="common">Apple</name>
    <name type="synonym">Pyrus malus</name>
    <dbReference type="NCBI Taxonomy" id="3750"/>
    <lineage>
        <taxon>Eukaryota</taxon>
        <taxon>Viridiplantae</taxon>
        <taxon>Streptophyta</taxon>
        <taxon>Embryophyta</taxon>
        <taxon>Tracheophyta</taxon>
        <taxon>Spermatophyta</taxon>
        <taxon>Magnoliopsida</taxon>
        <taxon>eudicotyledons</taxon>
        <taxon>Gunneridae</taxon>
        <taxon>Pentapetalae</taxon>
        <taxon>rosids</taxon>
        <taxon>fabids</taxon>
        <taxon>Rosales</taxon>
        <taxon>Rosaceae</taxon>
        <taxon>Amygdaloideae</taxon>
        <taxon>Maleae</taxon>
        <taxon>Malus</taxon>
    </lineage>
</organism>
<evidence type="ECO:0000256" key="3">
    <source>
        <dbReference type="SAM" id="SignalP"/>
    </source>
</evidence>
<keyword evidence="3" id="KW-0732">Signal</keyword>
<dbReference type="EMBL" id="RDQH01000335">
    <property type="protein sequence ID" value="RXH90138.1"/>
    <property type="molecule type" value="Genomic_DNA"/>
</dbReference>
<comment type="caution">
    <text evidence="4">The sequence shown here is derived from an EMBL/GenBank/DDBJ whole genome shotgun (WGS) entry which is preliminary data.</text>
</comment>
<feature type="region of interest" description="Disordered" evidence="1">
    <location>
        <begin position="27"/>
        <end position="75"/>
    </location>
</feature>
<accession>A0A498J3G8</accession>
<evidence type="ECO:0000256" key="1">
    <source>
        <dbReference type="SAM" id="MobiDB-lite"/>
    </source>
</evidence>
<dbReference type="AlphaFoldDB" id="A0A498J3G8"/>
<keyword evidence="2" id="KW-0812">Transmembrane</keyword>
<feature type="signal peptide" evidence="3">
    <location>
        <begin position="1"/>
        <end position="19"/>
    </location>
</feature>
<protein>
    <submittedName>
        <fullName evidence="4">Uncharacterized protein</fullName>
    </submittedName>
</protein>
<sequence length="109" mass="11439">MARLGLICLVLSGFLLVSAIATQKSDDLGRDTDHSASIAAEPSSDCESMEEGVVAESPSLRRLGPAEKSEKKADKSVAGGGIIIGGLVTTIFAAVFCYIRVTRRRSGVR</sequence>
<dbReference type="PANTHER" id="PTHR34558">
    <property type="entry name" value="EXPRESSED PROTEIN"/>
    <property type="match status" value="1"/>
</dbReference>
<dbReference type="Gramene" id="mRNA:MD09G0111300">
    <property type="protein sequence ID" value="CDS:MD09G0111300.1"/>
    <property type="gene ID" value="MD09G0111300"/>
</dbReference>
<keyword evidence="2" id="KW-0472">Membrane</keyword>
<feature type="compositionally biased region" description="Basic and acidic residues" evidence="1">
    <location>
        <begin position="64"/>
        <end position="75"/>
    </location>
</feature>
<feature type="chain" id="PRO_5019748866" evidence="3">
    <location>
        <begin position="20"/>
        <end position="109"/>
    </location>
</feature>
<evidence type="ECO:0000313" key="5">
    <source>
        <dbReference type="Proteomes" id="UP000290289"/>
    </source>
</evidence>
<name>A0A498J3G8_MALDO</name>
<gene>
    <name evidence="4" type="ORF">DVH24_032495</name>
</gene>
<feature type="transmembrane region" description="Helical" evidence="2">
    <location>
        <begin position="77"/>
        <end position="99"/>
    </location>
</feature>
<evidence type="ECO:0000313" key="4">
    <source>
        <dbReference type="EMBL" id="RXH90138.1"/>
    </source>
</evidence>
<keyword evidence="5" id="KW-1185">Reference proteome</keyword>
<keyword evidence="2" id="KW-1133">Transmembrane helix</keyword>
<evidence type="ECO:0000256" key="2">
    <source>
        <dbReference type="SAM" id="Phobius"/>
    </source>
</evidence>